<dbReference type="Gene3D" id="3.20.20.190">
    <property type="entry name" value="Phosphatidylinositol (PI) phosphodiesterase"/>
    <property type="match status" value="1"/>
</dbReference>
<dbReference type="EMBL" id="FTOR01000005">
    <property type="protein sequence ID" value="SIT21320.1"/>
    <property type="molecule type" value="Genomic_DNA"/>
</dbReference>
<dbReference type="AlphaFoldDB" id="A0A173MCV3"/>
<evidence type="ECO:0000313" key="1">
    <source>
        <dbReference type="EMBL" id="SIT21320.1"/>
    </source>
</evidence>
<keyword evidence="2" id="KW-1185">Reference proteome</keyword>
<proteinExistence type="predicted"/>
<dbReference type="STRING" id="477680.SAMN05421788_105133"/>
<dbReference type="Proteomes" id="UP000186917">
    <property type="component" value="Unassembled WGS sequence"/>
</dbReference>
<evidence type="ECO:0008006" key="3">
    <source>
        <dbReference type="Google" id="ProtNLM"/>
    </source>
</evidence>
<dbReference type="KEGG" id="fln:FLA_1420"/>
<dbReference type="InterPro" id="IPR017946">
    <property type="entry name" value="PLC-like_Pdiesterase_TIM-brl"/>
</dbReference>
<accession>A0A173MCV3</accession>
<dbReference type="GO" id="GO:0008081">
    <property type="term" value="F:phosphoric diester hydrolase activity"/>
    <property type="evidence" value="ECO:0007669"/>
    <property type="project" value="InterPro"/>
</dbReference>
<dbReference type="OrthoDB" id="1550383at2"/>
<dbReference type="GO" id="GO:0006629">
    <property type="term" value="P:lipid metabolic process"/>
    <property type="evidence" value="ECO:0007669"/>
    <property type="project" value="InterPro"/>
</dbReference>
<dbReference type="SUPFAM" id="SSF51695">
    <property type="entry name" value="PLC-like phosphodiesterases"/>
    <property type="match status" value="1"/>
</dbReference>
<dbReference type="PANTHER" id="PTHR13593:SF140">
    <property type="entry name" value="PLC-LIKE PHOSPHODIESTERASE"/>
    <property type="match status" value="1"/>
</dbReference>
<sequence length="433" mass="49116">MKAKPDDATQIQGNLPYAHINNYNGNILQQRWLVAHNGWNIKQNPPNQVRSVTQLLDHGVRGLALDIHPGSNHSLYLKHNVNGDSYNDWEPLKEEIKSWLEANPTEVVALFFESYLPGPESKKQDCALADLDKSLQEIDCYISGKAKQIAAMNYTLDRLAINGERLFAFIEKTPDEGEQDLFPEMYRVFAENKYGTPSVEMTTWVDLRDDPVDSDYQNPYTFMNHFSNDPVSRGEEDKNNDPFLIIEHAQSFAFRFGGRYPNFISLNTIDWKDANVLNPNAPGPNNSKDPIIASKALTLCKNFAATSYQWEGQNDWDGYIIDMVPDPETALFFVELTVESDEKKGISKINGRRGKGDGVSRIEVYNVPGKGIANLRYEVSGKWSGWLSKYNVPEMHHSENRHVHSKMGFAFGYSCRTQKGYGVTDVAFAFSRH</sequence>
<reference evidence="2" key="1">
    <citation type="submission" date="2017-01" db="EMBL/GenBank/DDBJ databases">
        <authorList>
            <person name="Varghese N."/>
            <person name="Submissions S."/>
        </authorList>
    </citation>
    <scope>NUCLEOTIDE SEQUENCE [LARGE SCALE GENOMIC DNA]</scope>
    <source>
        <strain evidence="2">DSM 21054</strain>
    </source>
</reference>
<dbReference type="InterPro" id="IPR051057">
    <property type="entry name" value="PI-PLC_domain"/>
</dbReference>
<dbReference type="PANTHER" id="PTHR13593">
    <property type="match status" value="1"/>
</dbReference>
<dbReference type="RefSeq" id="WP_076379977.1">
    <property type="nucleotide sequence ID" value="NZ_AP017422.1"/>
</dbReference>
<name>A0A173MCV3_9BACT</name>
<organism evidence="1 2">
    <name type="scientific">Filimonas lacunae</name>
    <dbReference type="NCBI Taxonomy" id="477680"/>
    <lineage>
        <taxon>Bacteria</taxon>
        <taxon>Pseudomonadati</taxon>
        <taxon>Bacteroidota</taxon>
        <taxon>Chitinophagia</taxon>
        <taxon>Chitinophagales</taxon>
        <taxon>Chitinophagaceae</taxon>
        <taxon>Filimonas</taxon>
    </lineage>
</organism>
<evidence type="ECO:0000313" key="2">
    <source>
        <dbReference type="Proteomes" id="UP000186917"/>
    </source>
</evidence>
<dbReference type="Pfam" id="PF26178">
    <property type="entry name" value="PI-PLC_cat"/>
    <property type="match status" value="1"/>
</dbReference>
<dbReference type="PROSITE" id="PS50007">
    <property type="entry name" value="PIPLC_X_DOMAIN"/>
    <property type="match status" value="1"/>
</dbReference>
<gene>
    <name evidence="1" type="ORF">SAMN05421788_105133</name>
</gene>
<protein>
    <recommendedName>
        <fullName evidence="3">Phosphatidylinositol diacylglycerol-lyase</fullName>
    </recommendedName>
</protein>